<evidence type="ECO:0000256" key="3">
    <source>
        <dbReference type="ARBA" id="ARBA00022801"/>
    </source>
</evidence>
<dbReference type="InterPro" id="IPR037057">
    <property type="entry name" value="DNA_rep_MutH/T2_RE_sf"/>
</dbReference>
<dbReference type="Gene3D" id="3.40.600.10">
    <property type="entry name" value="DNA mismatch repair MutH/Restriction endonuclease, type II"/>
    <property type="match status" value="1"/>
</dbReference>
<dbReference type="GO" id="GO:0009307">
    <property type="term" value="P:DNA restriction-modification system"/>
    <property type="evidence" value="ECO:0007669"/>
    <property type="project" value="InterPro"/>
</dbReference>
<dbReference type="AlphaFoldDB" id="A0A516R7X1"/>
<dbReference type="GO" id="GO:0009036">
    <property type="term" value="F:type II site-specific deoxyribonuclease activity"/>
    <property type="evidence" value="ECO:0007669"/>
    <property type="project" value="InterPro"/>
</dbReference>
<dbReference type="InterPro" id="IPR015210">
    <property type="entry name" value="NaeI"/>
</dbReference>
<dbReference type="InterPro" id="IPR011335">
    <property type="entry name" value="Restrct_endonuc-II-like"/>
</dbReference>
<name>A0A516R7X1_STRST</name>
<evidence type="ECO:0000313" key="5">
    <source>
        <dbReference type="EMBL" id="QDQ11756.1"/>
    </source>
</evidence>
<evidence type="ECO:0000259" key="4">
    <source>
        <dbReference type="Pfam" id="PF09126"/>
    </source>
</evidence>
<sequence>MARLILQTPGEICTNTELGEHELLAPGDDAGLQAVASWLKGQPAAEAYTEAIRNSIDYVLDGGRTGRFDLMSSEVHPGERASVGAKLEYEILRIFELPKTKPLDTLIAGVPVDIKATVGDNWAIPTEAHCQLCICTQIQLKKSRHRSWLVRAHRSWLYRGKGNKDQKRGLAVQARDHWSIPLYDWTDLPVNPLRYLTEDQVAQVLAKKPGQVKRMLKMFHFLEGHIIPRNVFLTVGAGMQDPMRRARQLRDHAAEEGLTVLCGTWVESRDQAAARGIALRPGEWIALRDDAGGCTRAPHP</sequence>
<dbReference type="Pfam" id="PF09126">
    <property type="entry name" value="NaeI"/>
    <property type="match status" value="1"/>
</dbReference>
<gene>
    <name evidence="5" type="ORF">FH965_15240</name>
</gene>
<keyword evidence="3" id="KW-0378">Hydrolase</keyword>
<dbReference type="Proteomes" id="UP000316806">
    <property type="component" value="Chromosome"/>
</dbReference>
<feature type="domain" description="Type II restriction enzyme NaeI" evidence="4">
    <location>
        <begin position="36"/>
        <end position="288"/>
    </location>
</feature>
<dbReference type="EMBL" id="CP040916">
    <property type="protein sequence ID" value="QDQ11756.1"/>
    <property type="molecule type" value="Genomic_DNA"/>
</dbReference>
<keyword evidence="2" id="KW-0255">Endonuclease</keyword>
<dbReference type="Gene3D" id="1.10.10.10">
    <property type="entry name" value="Winged helix-like DNA-binding domain superfamily/Winged helix DNA-binding domain"/>
    <property type="match status" value="1"/>
</dbReference>
<accession>A0A516R7X1</accession>
<dbReference type="RefSeq" id="WP_144003642.1">
    <property type="nucleotide sequence ID" value="NZ_CP040916.1"/>
</dbReference>
<dbReference type="GO" id="GO:0003677">
    <property type="term" value="F:DNA binding"/>
    <property type="evidence" value="ECO:0007669"/>
    <property type="project" value="InterPro"/>
</dbReference>
<proteinExistence type="predicted"/>
<protein>
    <recommendedName>
        <fullName evidence="4">Type II restriction enzyme NaeI domain-containing protein</fullName>
    </recommendedName>
</protein>
<dbReference type="InterPro" id="IPR036388">
    <property type="entry name" value="WH-like_DNA-bd_sf"/>
</dbReference>
<evidence type="ECO:0000256" key="2">
    <source>
        <dbReference type="ARBA" id="ARBA00022759"/>
    </source>
</evidence>
<evidence type="ECO:0000313" key="6">
    <source>
        <dbReference type="Proteomes" id="UP000316806"/>
    </source>
</evidence>
<organism evidence="5 6">
    <name type="scientific">Streptomyces spectabilis</name>
    <dbReference type="NCBI Taxonomy" id="68270"/>
    <lineage>
        <taxon>Bacteria</taxon>
        <taxon>Bacillati</taxon>
        <taxon>Actinomycetota</taxon>
        <taxon>Actinomycetes</taxon>
        <taxon>Kitasatosporales</taxon>
        <taxon>Streptomycetaceae</taxon>
        <taxon>Streptomyces</taxon>
    </lineage>
</organism>
<evidence type="ECO:0000256" key="1">
    <source>
        <dbReference type="ARBA" id="ARBA00022722"/>
    </source>
</evidence>
<dbReference type="SUPFAM" id="SSF52980">
    <property type="entry name" value="Restriction endonuclease-like"/>
    <property type="match status" value="1"/>
</dbReference>
<reference evidence="5 6" key="1">
    <citation type="journal article" date="2019" name="J. Ind. Microbiol. Biotechnol.">
        <title>The complete genomic sequence of Streptomyces spectabilis NRRL-2792 and identification of secondary metabolite biosynthetic gene clusters.</title>
        <authorList>
            <person name="Sinha A."/>
            <person name="Phillips-Salemka S."/>
            <person name="Niraula T.A."/>
            <person name="Short K.A."/>
            <person name="Niraula N.P."/>
        </authorList>
    </citation>
    <scope>NUCLEOTIDE SEQUENCE [LARGE SCALE GENOMIC DNA]</scope>
    <source>
        <strain evidence="5 6">NRRL 2792</strain>
    </source>
</reference>
<keyword evidence="1" id="KW-0540">Nuclease</keyword>